<feature type="compositionally biased region" description="Polar residues" evidence="3">
    <location>
        <begin position="203"/>
        <end position="222"/>
    </location>
</feature>
<dbReference type="CTD" id="375316"/>
<gene>
    <name evidence="5" type="primary">rbm44</name>
</gene>
<keyword evidence="1" id="KW-0694">RNA-binding</keyword>
<dbReference type="PANTHER" id="PTHR17550:SF7">
    <property type="entry name" value="RNA-BINDING PROTEIN 44"/>
    <property type="match status" value="1"/>
</dbReference>
<dbReference type="RefSeq" id="XP_029936001.1">
    <property type="nucleotide sequence ID" value="XM_030080141.1"/>
</dbReference>
<name>A0A667ZPB6_9TELE</name>
<accession>A0A667ZPB6</accession>
<dbReference type="Pfam" id="PF00076">
    <property type="entry name" value="RRM_1"/>
    <property type="match status" value="1"/>
</dbReference>
<dbReference type="SUPFAM" id="SSF54928">
    <property type="entry name" value="RNA-binding domain, RBD"/>
    <property type="match status" value="1"/>
</dbReference>
<dbReference type="FunCoup" id="A0A667ZPB6">
    <property type="interactions" value="123"/>
</dbReference>
<dbReference type="GeneTree" id="ENSGT00940000177452"/>
<dbReference type="Proteomes" id="UP000472263">
    <property type="component" value="Chromosome 21"/>
</dbReference>
<feature type="region of interest" description="Disordered" evidence="3">
    <location>
        <begin position="337"/>
        <end position="374"/>
    </location>
</feature>
<feature type="compositionally biased region" description="Polar residues" evidence="3">
    <location>
        <begin position="346"/>
        <end position="361"/>
    </location>
</feature>
<evidence type="ECO:0000313" key="5">
    <source>
        <dbReference type="Ensembl" id="ENSMMDP00005034676.1"/>
    </source>
</evidence>
<evidence type="ECO:0000256" key="2">
    <source>
        <dbReference type="SAM" id="Coils"/>
    </source>
</evidence>
<evidence type="ECO:0000259" key="4">
    <source>
        <dbReference type="PROSITE" id="PS50102"/>
    </source>
</evidence>
<dbReference type="InterPro" id="IPR012677">
    <property type="entry name" value="Nucleotide-bd_a/b_plait_sf"/>
</dbReference>
<dbReference type="InParanoid" id="A0A667ZPB6"/>
<keyword evidence="6" id="KW-1185">Reference proteome</keyword>
<feature type="compositionally biased region" description="Low complexity" evidence="3">
    <location>
        <begin position="849"/>
        <end position="862"/>
    </location>
</feature>
<evidence type="ECO:0000313" key="6">
    <source>
        <dbReference type="Proteomes" id="UP000472263"/>
    </source>
</evidence>
<reference evidence="5" key="1">
    <citation type="submission" date="2019-06" db="EMBL/GenBank/DDBJ databases">
        <authorList>
            <consortium name="Wellcome Sanger Institute Data Sharing"/>
        </authorList>
    </citation>
    <scope>NUCLEOTIDE SEQUENCE [LARGE SCALE GENOMIC DNA]</scope>
</reference>
<feature type="domain" description="RRM" evidence="4">
    <location>
        <begin position="770"/>
        <end position="844"/>
    </location>
</feature>
<feature type="compositionally biased region" description="Polar residues" evidence="3">
    <location>
        <begin position="873"/>
        <end position="882"/>
    </location>
</feature>
<dbReference type="InterPro" id="IPR000504">
    <property type="entry name" value="RRM_dom"/>
</dbReference>
<reference evidence="5" key="2">
    <citation type="submission" date="2025-08" db="UniProtKB">
        <authorList>
            <consortium name="Ensembl"/>
        </authorList>
    </citation>
    <scope>IDENTIFICATION</scope>
</reference>
<keyword evidence="2" id="KW-0175">Coiled coil</keyword>
<feature type="region of interest" description="Disordered" evidence="3">
    <location>
        <begin position="845"/>
        <end position="882"/>
    </location>
</feature>
<feature type="region of interest" description="Disordered" evidence="3">
    <location>
        <begin position="652"/>
        <end position="692"/>
    </location>
</feature>
<protein>
    <recommendedName>
        <fullName evidence="4">RRM domain-containing protein</fullName>
    </recommendedName>
</protein>
<organism evidence="5 6">
    <name type="scientific">Myripristis murdjan</name>
    <name type="common">pinecone soldierfish</name>
    <dbReference type="NCBI Taxonomy" id="586833"/>
    <lineage>
        <taxon>Eukaryota</taxon>
        <taxon>Metazoa</taxon>
        <taxon>Chordata</taxon>
        <taxon>Craniata</taxon>
        <taxon>Vertebrata</taxon>
        <taxon>Euteleostomi</taxon>
        <taxon>Actinopterygii</taxon>
        <taxon>Neopterygii</taxon>
        <taxon>Teleostei</taxon>
        <taxon>Neoteleostei</taxon>
        <taxon>Acanthomorphata</taxon>
        <taxon>Holocentriformes</taxon>
        <taxon>Holocentridae</taxon>
        <taxon>Myripristis</taxon>
    </lineage>
</organism>
<sequence>MNTWPLFPLLFTNDVPVMHDTPALPFHYGCTGVLSPHQMAHSLFYGVENPGPRSLSAEECRKLLLDRSVFELVKTHQFLELTDPKLLGWYLSLPVEDRKLIQDEGGFHEFLKNHPFLEVSRHHVYVRYDRASDARSQMLMSTFINVCRRPTFYGVTVCGSCRISCPPGANWCRYCYTPIQQQLLYPQANSQKELQQPGDHRPTNQFVRQQDSVQRAHNSSCITEEPSQKKGPLSSPMWKERPACPDSRGSSSVPVCKDRAAQNSLFVDMELERHWQKGESSESRSQSAVTQGQSSYCNYSQTSHLCSEWSATEQGPPSEYYSFDSTQIEWGDASIKQSVKPEQEDSLSVTRGSSELPSTEETPGRAEGTEDSDHDYPCGCANLTYSVHDCSANTASGYEASSRSEEQSETFHSIMEDDMSILVYKITDSPGGTGVTSDSSESGLAEQSPIKISTADKSTSTHTSTCDACVGTEQNTALCISAATQTKGLLTADKHVITEVHMADLDYLTEEFIKLKAAQEELKKLKEKMSSSGSTVKKDCGAKGGCDCAQRAQQAEWSLLTLQYNMCKQHCWRLYCTSAEGEWLNLISEGTPANLVGVLQRLESDYNEMSDKILAGVPLDQLKPLSVDSLKLTTETQYIPAQMIGDVLAKVPTGSSQQPHRQDNKVDGGNGGPCGQTGKSSKKHQRREDPALQSRVVCRKPLKTVSLVLQESAAACEELNHSEAWHDALEELEPAEAAVVAETREVSTVMKKEMKHVTESAREVENTKSSFLCVTDLPSTVTEGDVMLLFEKYHASEVSISAFSNGMRVAVVTISGPQSAEAAVRELNGCSVQGHALHVEHISRPRTGSQSQALQQAPSSTSRPGSSEDDLKPQTSKTSSRNTAVKLLPQQRLHLSIEKRKVVSVLPTAKGTCVPQHYATMGGFDTLMAELTQRHPDVGRQRIVDALLELKSRHKGALNGLPLRTIMKRTSELLTKPRSTTTP</sequence>
<dbReference type="PROSITE" id="PS50102">
    <property type="entry name" value="RRM"/>
    <property type="match status" value="1"/>
</dbReference>
<evidence type="ECO:0000256" key="1">
    <source>
        <dbReference type="PROSITE-ProRule" id="PRU00176"/>
    </source>
</evidence>
<reference evidence="5" key="3">
    <citation type="submission" date="2025-09" db="UniProtKB">
        <authorList>
            <consortium name="Ensembl"/>
        </authorList>
    </citation>
    <scope>IDENTIFICATION</scope>
</reference>
<dbReference type="GO" id="GO:0003723">
    <property type="term" value="F:RNA binding"/>
    <property type="evidence" value="ECO:0007669"/>
    <property type="project" value="UniProtKB-UniRule"/>
</dbReference>
<dbReference type="SMART" id="SM00360">
    <property type="entry name" value="RRM"/>
    <property type="match status" value="1"/>
</dbReference>
<proteinExistence type="predicted"/>
<dbReference type="PANTHER" id="PTHR17550">
    <property type="entry name" value="E3 UBIQUITIN-PROTEIN LIGASE TTC3"/>
    <property type="match status" value="1"/>
</dbReference>
<feature type="region of interest" description="Disordered" evidence="3">
    <location>
        <begin position="190"/>
        <end position="255"/>
    </location>
</feature>
<dbReference type="GeneID" id="115379455"/>
<dbReference type="AlphaFoldDB" id="A0A667ZPB6"/>
<evidence type="ECO:0000256" key="3">
    <source>
        <dbReference type="SAM" id="MobiDB-lite"/>
    </source>
</evidence>
<feature type="region of interest" description="Disordered" evidence="3">
    <location>
        <begin position="431"/>
        <end position="461"/>
    </location>
</feature>
<dbReference type="Ensembl" id="ENSMMDT00005035440.1">
    <property type="protein sequence ID" value="ENSMMDP00005034676.1"/>
    <property type="gene ID" value="ENSMMDG00005016307.1"/>
</dbReference>
<dbReference type="InterPro" id="IPR035979">
    <property type="entry name" value="RBD_domain_sf"/>
</dbReference>
<feature type="coiled-coil region" evidence="2">
    <location>
        <begin position="508"/>
        <end position="535"/>
    </location>
</feature>
<dbReference type="Gene3D" id="3.30.70.330">
    <property type="match status" value="1"/>
</dbReference>